<evidence type="ECO:0000313" key="6">
    <source>
        <dbReference type="Proteomes" id="UP000199512"/>
    </source>
</evidence>
<comment type="similarity">
    <text evidence="2">Belongs to the FldB/FldC dehydratase alpha/beta subunit family.</text>
</comment>
<reference evidence="5 6" key="1">
    <citation type="submission" date="2016-10" db="EMBL/GenBank/DDBJ databases">
        <authorList>
            <person name="de Groot N.N."/>
        </authorList>
    </citation>
    <scope>NUCLEOTIDE SEQUENCE [LARGE SCALE GENOMIC DNA]</scope>
    <source>
        <strain evidence="5 6">Calf135</strain>
    </source>
</reference>
<evidence type="ECO:0000256" key="2">
    <source>
        <dbReference type="ARBA" id="ARBA00005806"/>
    </source>
</evidence>
<dbReference type="NCBIfam" id="NF040772">
    <property type="entry name" value="double_cubane"/>
    <property type="match status" value="1"/>
</dbReference>
<dbReference type="Gene3D" id="1.20.1270.370">
    <property type="match status" value="1"/>
</dbReference>
<dbReference type="Proteomes" id="UP000199512">
    <property type="component" value="Unassembled WGS sequence"/>
</dbReference>
<dbReference type="OrthoDB" id="9810278at2"/>
<evidence type="ECO:0000256" key="4">
    <source>
        <dbReference type="SAM" id="Coils"/>
    </source>
</evidence>
<keyword evidence="3" id="KW-0411">Iron-sulfur</keyword>
<dbReference type="EMBL" id="FODF01000017">
    <property type="protein sequence ID" value="SEN83925.1"/>
    <property type="molecule type" value="Genomic_DNA"/>
</dbReference>
<keyword evidence="3" id="KW-0479">Metal-binding</keyword>
<keyword evidence="3" id="KW-0408">Iron</keyword>
<dbReference type="PANTHER" id="PTHR30548">
    <property type="entry name" value="2-HYDROXYGLUTARYL-COA DEHYDRATASE, D-COMPONENT-RELATED"/>
    <property type="match status" value="1"/>
</dbReference>
<keyword evidence="4" id="KW-0175">Coiled coil</keyword>
<feature type="coiled-coil region" evidence="4">
    <location>
        <begin position="158"/>
        <end position="188"/>
    </location>
</feature>
<keyword evidence="6" id="KW-1185">Reference proteome</keyword>
<comment type="cofactor">
    <cofactor evidence="1">
        <name>[4Fe-4S] cluster</name>
        <dbReference type="ChEBI" id="CHEBI:49883"/>
    </cofactor>
</comment>
<protein>
    <submittedName>
        <fullName evidence="5">Benzoyl-CoA reductase/2-hydroxyglutaryl-CoA dehydratase subunit, BcrC/BadD/HgdB</fullName>
    </submittedName>
</protein>
<dbReference type="InterPro" id="IPR010327">
    <property type="entry name" value="FldB/FldC_alpha/beta"/>
</dbReference>
<dbReference type="RefSeq" id="WP_091975994.1">
    <property type="nucleotide sequence ID" value="NZ_CAUWDX010000004.1"/>
</dbReference>
<accession>A0A1H8JTW7</accession>
<dbReference type="STRING" id="215200.SAMN05216454_11711"/>
<gene>
    <name evidence="5" type="ORF">SAMN05216454_11711</name>
</gene>
<dbReference type="AlphaFoldDB" id="A0A1H8JTW7"/>
<dbReference type="Pfam" id="PF06050">
    <property type="entry name" value="HGD-D"/>
    <property type="match status" value="1"/>
</dbReference>
<dbReference type="GO" id="GO:0016836">
    <property type="term" value="F:hydro-lyase activity"/>
    <property type="evidence" value="ECO:0007669"/>
    <property type="project" value="UniProtKB-ARBA"/>
</dbReference>
<evidence type="ECO:0000256" key="1">
    <source>
        <dbReference type="ARBA" id="ARBA00001966"/>
    </source>
</evidence>
<dbReference type="InterPro" id="IPR047678">
    <property type="entry name" value="YjiM-like"/>
</dbReference>
<dbReference type="PANTHER" id="PTHR30548:SF6">
    <property type="entry name" value="DEHYDRATASE SUBUNIT YJIM-RELATED"/>
    <property type="match status" value="1"/>
</dbReference>
<evidence type="ECO:0000313" key="5">
    <source>
        <dbReference type="EMBL" id="SEN83925.1"/>
    </source>
</evidence>
<dbReference type="Gene3D" id="3.40.50.11890">
    <property type="match status" value="1"/>
</dbReference>
<proteinExistence type="inferred from homology"/>
<evidence type="ECO:0000256" key="3">
    <source>
        <dbReference type="ARBA" id="ARBA00023014"/>
    </source>
</evidence>
<dbReference type="Gene3D" id="3.40.50.11900">
    <property type="match status" value="1"/>
</dbReference>
<name>A0A1H8JTW7_9FIRM</name>
<dbReference type="GO" id="GO:0051536">
    <property type="term" value="F:iron-sulfur cluster binding"/>
    <property type="evidence" value="ECO:0007669"/>
    <property type="project" value="UniProtKB-KW"/>
</dbReference>
<organism evidence="5 6">
    <name type="scientific">Peptostreptococcus russellii</name>
    <dbReference type="NCBI Taxonomy" id="215200"/>
    <lineage>
        <taxon>Bacteria</taxon>
        <taxon>Bacillati</taxon>
        <taxon>Bacillota</taxon>
        <taxon>Clostridia</taxon>
        <taxon>Peptostreptococcales</taxon>
        <taxon>Peptostreptococcaceae</taxon>
        <taxon>Peptostreptococcus</taxon>
    </lineage>
</organism>
<sequence length="385" mass="43759">MKDLSLPKKFEEYVDIRKQGFIRAMDYKKNGGKIAGCLCTYTPQEILDAGGIGSVGLCGTSNETIPDAEKVLPKNLCPLIKSTYGFAMTEKCPYTYFSDIIIGETTCDGKKKMYELLGEIKDVHVMHLPQGKDRPYIYDNWYQECVYLKEVLEKKFDIEITEEKLREAAKKRNELRKLYVEMYQLQKNVPPVMKGTDIMIAMQKGTFSLDVDTQIENIKQLIKESKENYFEKGERPVSKKEKRILITGCPSGGLIEKVGIVIEENGGVIVCKDDCGGERTNTQMIDENADDIMRAISDRYMEINCSVFTPNDARIENTLNMVEEYKVDGVIELVLQACHTFNVEAAKMERAVEDMGVPYMKLETDYSKSDSGQIETRIAAFIEML</sequence>